<dbReference type="InterPro" id="IPR036296">
    <property type="entry name" value="SKP1-like_dim_sf"/>
</dbReference>
<dbReference type="PIRSF" id="PIRSF028729">
    <property type="entry name" value="E3_ubiquit_lig_SCF_Skp"/>
    <property type="match status" value="1"/>
</dbReference>
<dbReference type="InterPro" id="IPR016072">
    <property type="entry name" value="Skp1_comp_dimer"/>
</dbReference>
<evidence type="ECO:0000259" key="3">
    <source>
        <dbReference type="Pfam" id="PF01466"/>
    </source>
</evidence>
<dbReference type="EMBL" id="MN738843">
    <property type="protein sequence ID" value="QHT27826.1"/>
    <property type="molecule type" value="Genomic_DNA"/>
</dbReference>
<dbReference type="SUPFAM" id="SSF54695">
    <property type="entry name" value="POZ domain"/>
    <property type="match status" value="1"/>
</dbReference>
<proteinExistence type="predicted"/>
<evidence type="ECO:0000313" key="5">
    <source>
        <dbReference type="EMBL" id="QHT27826.1"/>
    </source>
</evidence>
<protein>
    <recommendedName>
        <fullName evidence="6">SKP1 component dimerisation domain-containing protein</fullName>
    </recommendedName>
</protein>
<name>A0A6C0EF74_9ZZZZ</name>
<reference evidence="5" key="1">
    <citation type="journal article" date="2020" name="Nature">
        <title>Giant virus diversity and host interactions through global metagenomics.</title>
        <authorList>
            <person name="Schulz F."/>
            <person name="Roux S."/>
            <person name="Paez-Espino D."/>
            <person name="Jungbluth S."/>
            <person name="Walsh D.A."/>
            <person name="Denef V.J."/>
            <person name="McMahon K.D."/>
            <person name="Konstantinidis K.T."/>
            <person name="Eloe-Fadrosh E.A."/>
            <person name="Kyrpides N.C."/>
            <person name="Woyke T."/>
        </authorList>
    </citation>
    <scope>NUCLEOTIDE SEQUENCE</scope>
    <source>
        <strain evidence="5">GVMAG-M-3300000115-19</strain>
    </source>
</reference>
<accession>A0A6C0EF74</accession>
<dbReference type="SUPFAM" id="SSF81382">
    <property type="entry name" value="Skp1 dimerisation domain-like"/>
    <property type="match status" value="1"/>
</dbReference>
<feature type="domain" description="SKP1 component POZ" evidence="4">
    <location>
        <begin position="7"/>
        <end position="64"/>
    </location>
</feature>
<evidence type="ECO:0008006" key="6">
    <source>
        <dbReference type="Google" id="ProtNLM"/>
    </source>
</evidence>
<evidence type="ECO:0000259" key="4">
    <source>
        <dbReference type="Pfam" id="PF03931"/>
    </source>
</evidence>
<dbReference type="InterPro" id="IPR001232">
    <property type="entry name" value="SKP1-like"/>
</dbReference>
<evidence type="ECO:0000256" key="2">
    <source>
        <dbReference type="SAM" id="MobiDB-lite"/>
    </source>
</evidence>
<dbReference type="Pfam" id="PF01466">
    <property type="entry name" value="Skp1"/>
    <property type="match status" value="1"/>
</dbReference>
<keyword evidence="1" id="KW-0833">Ubl conjugation pathway</keyword>
<dbReference type="SMART" id="SM00512">
    <property type="entry name" value="Skp1"/>
    <property type="match status" value="1"/>
</dbReference>
<dbReference type="AlphaFoldDB" id="A0A6C0EF74"/>
<dbReference type="Gene3D" id="3.30.710.10">
    <property type="entry name" value="Potassium Channel Kv1.1, Chain A"/>
    <property type="match status" value="1"/>
</dbReference>
<sequence>MEEETKVLQIKSSSGLNHSIKYVHAKMSGTIANMLDDIDSTDITIPINNVSDIILKKVIIFCNEKYPNSDIDPTEEQQLEMRTKPLSDFDLEFTRVPLKELFEMILAANFLDLKPMLDVCCKAVAEIIKGKTPNEIKKAFGVEGEFTQEEKEQVLRDNPWLEDPEDTSSNEGGGAAAPLE</sequence>
<evidence type="ECO:0000256" key="1">
    <source>
        <dbReference type="ARBA" id="ARBA00022786"/>
    </source>
</evidence>
<dbReference type="Pfam" id="PF03931">
    <property type="entry name" value="Skp1_POZ"/>
    <property type="match status" value="1"/>
</dbReference>
<dbReference type="InterPro" id="IPR011333">
    <property type="entry name" value="SKP1/BTB/POZ_sf"/>
</dbReference>
<feature type="domain" description="SKP1 component dimerisation" evidence="3">
    <location>
        <begin position="114"/>
        <end position="160"/>
    </location>
</feature>
<dbReference type="GO" id="GO:0006511">
    <property type="term" value="P:ubiquitin-dependent protein catabolic process"/>
    <property type="evidence" value="ECO:0007669"/>
    <property type="project" value="InterPro"/>
</dbReference>
<dbReference type="PANTHER" id="PTHR11165">
    <property type="entry name" value="SKP1"/>
    <property type="match status" value="1"/>
</dbReference>
<dbReference type="InterPro" id="IPR016073">
    <property type="entry name" value="Skp1_comp_POZ"/>
</dbReference>
<feature type="region of interest" description="Disordered" evidence="2">
    <location>
        <begin position="148"/>
        <end position="180"/>
    </location>
</feature>
<dbReference type="InterPro" id="IPR016897">
    <property type="entry name" value="SKP1"/>
</dbReference>
<feature type="compositionally biased region" description="Gly residues" evidence="2">
    <location>
        <begin position="171"/>
        <end position="180"/>
    </location>
</feature>
<organism evidence="5">
    <name type="scientific">viral metagenome</name>
    <dbReference type="NCBI Taxonomy" id="1070528"/>
    <lineage>
        <taxon>unclassified sequences</taxon>
        <taxon>metagenomes</taxon>
        <taxon>organismal metagenomes</taxon>
    </lineage>
</organism>